<keyword evidence="2" id="KW-1185">Reference proteome</keyword>
<dbReference type="AlphaFoldDB" id="G0QSZ0"/>
<dbReference type="Proteomes" id="UP000008983">
    <property type="component" value="Unassembled WGS sequence"/>
</dbReference>
<proteinExistence type="predicted"/>
<evidence type="ECO:0000313" key="2">
    <source>
        <dbReference type="Proteomes" id="UP000008983"/>
    </source>
</evidence>
<dbReference type="InParanoid" id="G0QSZ0"/>
<gene>
    <name evidence="1" type="ORF">IMG5_104830</name>
</gene>
<dbReference type="GeneID" id="14907806"/>
<protein>
    <submittedName>
        <fullName evidence="1">Uncharacterized protein</fullName>
    </submittedName>
</protein>
<reference evidence="1 2" key="1">
    <citation type="submission" date="2011-07" db="EMBL/GenBank/DDBJ databases">
        <authorList>
            <person name="Coyne R."/>
            <person name="Brami D."/>
            <person name="Johnson J."/>
            <person name="Hostetler J."/>
            <person name="Hannick L."/>
            <person name="Clark T."/>
            <person name="Cassidy-Hanley D."/>
            <person name="Inman J."/>
        </authorList>
    </citation>
    <scope>NUCLEOTIDE SEQUENCE [LARGE SCALE GENOMIC DNA]</scope>
    <source>
        <strain evidence="1 2">G5</strain>
    </source>
</reference>
<sequence length="150" mass="18139">MKNQLIQLTLQQQMKIKSIILKILYKQSTKTNKTKKNTQIYSIKISTNFTQQQDQQTNFRNSQVLVFLLQKSQFLYMNYVLNLSQYVQNFNKQINYLQQLFFIQSQQDRGDKKHLIKLQKNNQEKFSKVHLIYWKSIQRNSVFAKFSIFV</sequence>
<evidence type="ECO:0000313" key="1">
    <source>
        <dbReference type="EMBL" id="EGR31661.1"/>
    </source>
</evidence>
<name>G0QSZ0_ICHMU</name>
<organism evidence="1 2">
    <name type="scientific">Ichthyophthirius multifiliis</name>
    <name type="common">White spot disease agent</name>
    <name type="synonym">Ich</name>
    <dbReference type="NCBI Taxonomy" id="5932"/>
    <lineage>
        <taxon>Eukaryota</taxon>
        <taxon>Sar</taxon>
        <taxon>Alveolata</taxon>
        <taxon>Ciliophora</taxon>
        <taxon>Intramacronucleata</taxon>
        <taxon>Oligohymenophorea</taxon>
        <taxon>Hymenostomatida</taxon>
        <taxon>Ophryoglenina</taxon>
        <taxon>Ichthyophthirius</taxon>
    </lineage>
</organism>
<dbReference type="EMBL" id="GL983834">
    <property type="protein sequence ID" value="EGR31661.1"/>
    <property type="molecule type" value="Genomic_DNA"/>
</dbReference>
<dbReference type="RefSeq" id="XP_004035147.1">
    <property type="nucleotide sequence ID" value="XM_004035099.1"/>
</dbReference>
<accession>G0QSZ0</accession>